<dbReference type="GeneTree" id="ENSGT00940000170923"/>
<dbReference type="Pfam" id="PF02145">
    <property type="entry name" value="Rap_GAP"/>
    <property type="match status" value="1"/>
</dbReference>
<dbReference type="GO" id="GO:0005737">
    <property type="term" value="C:cytoplasm"/>
    <property type="evidence" value="ECO:0007669"/>
    <property type="project" value="TreeGrafter"/>
</dbReference>
<keyword evidence="4" id="KW-1185">Reference proteome</keyword>
<evidence type="ECO:0000313" key="3">
    <source>
        <dbReference type="Ensembl" id="ENSCSAVP00000017537.1"/>
    </source>
</evidence>
<dbReference type="InterPro" id="IPR050989">
    <property type="entry name" value="Rap1_Ran_GAP"/>
</dbReference>
<dbReference type="STRING" id="51511.ENSCSAVP00000017537"/>
<accession>H2ZIX1</accession>
<dbReference type="InParanoid" id="H2ZIX1"/>
<dbReference type="InterPro" id="IPR035974">
    <property type="entry name" value="Rap/Ran-GAP_sf"/>
</dbReference>
<dbReference type="PROSITE" id="PS50085">
    <property type="entry name" value="RAPGAP"/>
    <property type="match status" value="1"/>
</dbReference>
<evidence type="ECO:0000256" key="1">
    <source>
        <dbReference type="ARBA" id="ARBA00022468"/>
    </source>
</evidence>
<dbReference type="SUPFAM" id="SSF111347">
    <property type="entry name" value="Rap/Ran-GAP"/>
    <property type="match status" value="1"/>
</dbReference>
<dbReference type="OMA" id="LRKGWPY"/>
<keyword evidence="1" id="KW-0343">GTPase activation</keyword>
<dbReference type="Proteomes" id="UP000007875">
    <property type="component" value="Unassembled WGS sequence"/>
</dbReference>
<dbReference type="GO" id="GO:0051056">
    <property type="term" value="P:regulation of small GTPase mediated signal transduction"/>
    <property type="evidence" value="ECO:0007669"/>
    <property type="project" value="InterPro"/>
</dbReference>
<dbReference type="eggNOG" id="KOG3686">
    <property type="taxonomic scope" value="Eukaryota"/>
</dbReference>
<dbReference type="FunFam" id="3.40.50.11210:FF:000001">
    <property type="entry name" value="Ral GTPase-activating protein subunit alpha-1 isoform 1"/>
    <property type="match status" value="1"/>
</dbReference>
<evidence type="ECO:0000313" key="4">
    <source>
        <dbReference type="Proteomes" id="UP000007875"/>
    </source>
</evidence>
<dbReference type="PANTHER" id="PTHR15711:SF32">
    <property type="entry name" value="RAP GTPASE ACTIVATING PROTEIN 1, ISOFORM H"/>
    <property type="match status" value="1"/>
</dbReference>
<dbReference type="Ensembl" id="ENSCSAVT00000017728.1">
    <property type="protein sequence ID" value="ENSCSAVP00000017537.1"/>
    <property type="gene ID" value="ENSCSAVG00000010331.1"/>
</dbReference>
<proteinExistence type="predicted"/>
<dbReference type="HOGENOM" id="CLU_010739_3_0_1"/>
<dbReference type="GO" id="GO:0005096">
    <property type="term" value="F:GTPase activator activity"/>
    <property type="evidence" value="ECO:0007669"/>
    <property type="project" value="UniProtKB-KW"/>
</dbReference>
<protein>
    <recommendedName>
        <fullName evidence="2">Rap-GAP domain-containing protein</fullName>
    </recommendedName>
</protein>
<feature type="domain" description="Rap-GAP" evidence="2">
    <location>
        <begin position="159"/>
        <end position="375"/>
    </location>
</feature>
<dbReference type="Gene3D" id="6.10.140.210">
    <property type="match status" value="1"/>
</dbReference>
<dbReference type="PANTHER" id="PTHR15711">
    <property type="entry name" value="RAP GTPASE-ACTIVATING PROTEIN"/>
    <property type="match status" value="1"/>
</dbReference>
<dbReference type="AlphaFoldDB" id="H2ZIX1"/>
<dbReference type="InterPro" id="IPR000331">
    <property type="entry name" value="Rap/Ran_GAP_dom"/>
</dbReference>
<name>H2ZIX1_CIOSA</name>
<evidence type="ECO:0000259" key="2">
    <source>
        <dbReference type="PROSITE" id="PS50085"/>
    </source>
</evidence>
<reference evidence="3" key="2">
    <citation type="submission" date="2025-08" db="UniProtKB">
        <authorList>
            <consortium name="Ensembl"/>
        </authorList>
    </citation>
    <scope>IDENTIFICATION</scope>
</reference>
<dbReference type="Gene3D" id="3.40.50.11210">
    <property type="entry name" value="Rap/Ran-GAP"/>
    <property type="match status" value="1"/>
</dbReference>
<sequence length="427" mass="48594">YPSINEVLRRGPPYAQVIPPPHGGYWAQGFHPKSTHVTADPTNLKPTQTAISCRLQRDEVTTAYRDHFVGKEHVNMYGYDYNNENNGSIIMSVKYENCLDGSELGQHRVVLRCRNASWTKCFPITPESGGPIQWAKSLCDDITVDRFYPIVCSNVWQSLVQFDEHSVNSSHKFGVLYQKRRQTKEEEVFGNCDESPAFKEFLDFLGDNVDLQGFGGFRGGLDVNHGHTGQTSIHSHFLDQEIMFHISTKLPYVEGDRQQLQRKRHIGNDIVAIVFQDEETPFVPNMITSHFLHAYIVIQPIDPGTDNCRYKVSVTCREDVPEFEPLVPEPAVFAKDHQFRDWLYCKLMNAEWACCKSEQFAKLQYRTRSMLLDQLHEEVNKGTEMMLGLATQSGGDNISTSSASSDTQKDATSGFYETFKVTVREIA</sequence>
<dbReference type="Pfam" id="PF21022">
    <property type="entry name" value="Rap-GAP_dimer"/>
    <property type="match status" value="1"/>
</dbReference>
<reference evidence="4" key="1">
    <citation type="submission" date="2003-08" db="EMBL/GenBank/DDBJ databases">
        <authorList>
            <person name="Birren B."/>
            <person name="Nusbaum C."/>
            <person name="Abebe A."/>
            <person name="Abouelleil A."/>
            <person name="Adekoya E."/>
            <person name="Ait-zahra M."/>
            <person name="Allen N."/>
            <person name="Allen T."/>
            <person name="An P."/>
            <person name="Anderson M."/>
            <person name="Anderson S."/>
            <person name="Arachchi H."/>
            <person name="Armbruster J."/>
            <person name="Bachantsang P."/>
            <person name="Baldwin J."/>
            <person name="Barry A."/>
            <person name="Bayul T."/>
            <person name="Blitshsteyn B."/>
            <person name="Bloom T."/>
            <person name="Blye J."/>
            <person name="Boguslavskiy L."/>
            <person name="Borowsky M."/>
            <person name="Boukhgalter B."/>
            <person name="Brunache A."/>
            <person name="Butler J."/>
            <person name="Calixte N."/>
            <person name="Calvo S."/>
            <person name="Camarata J."/>
            <person name="Campo K."/>
            <person name="Chang J."/>
            <person name="Cheshatsang Y."/>
            <person name="Citroen M."/>
            <person name="Collymore A."/>
            <person name="Considine T."/>
            <person name="Cook A."/>
            <person name="Cooke P."/>
            <person name="Corum B."/>
            <person name="Cuomo C."/>
            <person name="David R."/>
            <person name="Dawoe T."/>
            <person name="Degray S."/>
            <person name="Dodge S."/>
            <person name="Dooley K."/>
            <person name="Dorje P."/>
            <person name="Dorjee K."/>
            <person name="Dorris L."/>
            <person name="Duffey N."/>
            <person name="Dupes A."/>
            <person name="Elkins T."/>
            <person name="Engels R."/>
            <person name="Erickson J."/>
            <person name="Farina A."/>
            <person name="Faro S."/>
            <person name="Ferreira P."/>
            <person name="Fischer H."/>
            <person name="Fitzgerald M."/>
            <person name="Foley K."/>
            <person name="Gage D."/>
            <person name="Galagan J."/>
            <person name="Gearin G."/>
            <person name="Gnerre S."/>
            <person name="Gnirke A."/>
            <person name="Goyette A."/>
            <person name="Graham J."/>
            <person name="Grandbois E."/>
            <person name="Gyaltsen K."/>
            <person name="Hafez N."/>
            <person name="Hagopian D."/>
            <person name="Hagos B."/>
            <person name="Hall J."/>
            <person name="Hatcher B."/>
            <person name="Heller A."/>
            <person name="Higgins H."/>
            <person name="Honan T."/>
            <person name="Horn A."/>
            <person name="Houde N."/>
            <person name="Hughes L."/>
            <person name="Hulme W."/>
            <person name="Husby E."/>
            <person name="Iliev I."/>
            <person name="Jaffe D."/>
            <person name="Jones C."/>
            <person name="Kamal M."/>
            <person name="Kamat A."/>
            <person name="Kamvysselis M."/>
            <person name="Karlsson E."/>
            <person name="Kells C."/>
            <person name="Kieu A."/>
            <person name="Kisner P."/>
            <person name="Kodira C."/>
            <person name="Kulbokas E."/>
            <person name="Labutti K."/>
            <person name="Lama D."/>
            <person name="Landers T."/>
            <person name="Leger J."/>
            <person name="Levine S."/>
            <person name="Lewis D."/>
            <person name="Lewis T."/>
            <person name="Lindblad-toh K."/>
            <person name="Liu X."/>
            <person name="Lokyitsang T."/>
            <person name="Lokyitsang Y."/>
            <person name="Lucien O."/>
            <person name="Lui A."/>
            <person name="Ma L.J."/>
            <person name="Mabbitt R."/>
            <person name="Macdonald J."/>
            <person name="Maclean C."/>
            <person name="Major J."/>
            <person name="Manning J."/>
            <person name="Marabella R."/>
            <person name="Maru K."/>
            <person name="Matthews C."/>
            <person name="Mauceli E."/>
            <person name="Mccarthy M."/>
            <person name="Mcdonough S."/>
            <person name="Mcghee T."/>
            <person name="Meldrim J."/>
            <person name="Meneus L."/>
            <person name="Mesirov J."/>
            <person name="Mihalev A."/>
            <person name="Mihova T."/>
            <person name="Mikkelsen T."/>
            <person name="Mlenga V."/>
            <person name="Moru K."/>
            <person name="Mozes J."/>
            <person name="Mulrain L."/>
            <person name="Munson G."/>
            <person name="Naylor J."/>
            <person name="Newes C."/>
            <person name="Nguyen C."/>
            <person name="Nguyen N."/>
            <person name="Nguyen T."/>
            <person name="Nicol R."/>
            <person name="Nielsen C."/>
            <person name="Nizzari M."/>
            <person name="Norbu C."/>
            <person name="Norbu N."/>
            <person name="O'donnell P."/>
            <person name="Okoawo O."/>
            <person name="O'leary S."/>
            <person name="Omotosho B."/>
            <person name="O'neill K."/>
            <person name="Osman S."/>
            <person name="Parker S."/>
            <person name="Perrin D."/>
            <person name="Phunkhang P."/>
            <person name="Piqani B."/>
            <person name="Purcell S."/>
            <person name="Rachupka T."/>
            <person name="Ramasamy U."/>
            <person name="Rameau R."/>
            <person name="Ray V."/>
            <person name="Raymond C."/>
            <person name="Retta R."/>
            <person name="Richardson S."/>
            <person name="Rise C."/>
            <person name="Rodriguez J."/>
            <person name="Rogers J."/>
            <person name="Rogov P."/>
            <person name="Rutman M."/>
            <person name="Schupbach R."/>
            <person name="Seaman C."/>
            <person name="Settipalli S."/>
            <person name="Sharpe T."/>
            <person name="Sheridan J."/>
            <person name="Sherpa N."/>
            <person name="Shi J."/>
            <person name="Smirnov S."/>
            <person name="Smith C."/>
            <person name="Sougnez C."/>
            <person name="Spencer B."/>
            <person name="Stalker J."/>
            <person name="Stange-thomann N."/>
            <person name="Stavropoulos S."/>
            <person name="Stetson K."/>
            <person name="Stone C."/>
            <person name="Stone S."/>
            <person name="Stubbs M."/>
            <person name="Talamas J."/>
            <person name="Tchuinga P."/>
            <person name="Tenzing P."/>
            <person name="Tesfaye S."/>
            <person name="Theodore J."/>
            <person name="Thoulutsang Y."/>
            <person name="Topham K."/>
            <person name="Towey S."/>
            <person name="Tsamla T."/>
            <person name="Tsomo N."/>
            <person name="Vallee D."/>
            <person name="Vassiliev H."/>
            <person name="Venkataraman V."/>
            <person name="Vinson J."/>
            <person name="Vo A."/>
            <person name="Wade C."/>
            <person name="Wang S."/>
            <person name="Wangchuk T."/>
            <person name="Wangdi T."/>
            <person name="Whittaker C."/>
            <person name="Wilkinson J."/>
            <person name="Wu Y."/>
            <person name="Wyman D."/>
            <person name="Yadav S."/>
            <person name="Yang S."/>
            <person name="Yang X."/>
            <person name="Yeager S."/>
            <person name="Yee E."/>
            <person name="Young G."/>
            <person name="Zainoun J."/>
            <person name="Zembeck L."/>
            <person name="Zimmer A."/>
            <person name="Zody M."/>
            <person name="Lander E."/>
        </authorList>
    </citation>
    <scope>NUCLEOTIDE SEQUENCE [LARGE SCALE GENOMIC DNA]</scope>
</reference>
<organism evidence="3 4">
    <name type="scientific">Ciona savignyi</name>
    <name type="common">Pacific transparent sea squirt</name>
    <dbReference type="NCBI Taxonomy" id="51511"/>
    <lineage>
        <taxon>Eukaryota</taxon>
        <taxon>Metazoa</taxon>
        <taxon>Chordata</taxon>
        <taxon>Tunicata</taxon>
        <taxon>Ascidiacea</taxon>
        <taxon>Phlebobranchia</taxon>
        <taxon>Cionidae</taxon>
        <taxon>Ciona</taxon>
    </lineage>
</organism>
<reference evidence="3" key="3">
    <citation type="submission" date="2025-09" db="UniProtKB">
        <authorList>
            <consortium name="Ensembl"/>
        </authorList>
    </citation>
    <scope>IDENTIFICATION</scope>
</reference>